<name>A0A158F919_9BURK</name>
<evidence type="ECO:0000313" key="2">
    <source>
        <dbReference type="Proteomes" id="UP000054683"/>
    </source>
</evidence>
<dbReference type="SUPFAM" id="SSF53448">
    <property type="entry name" value="Nucleotide-diphospho-sugar transferases"/>
    <property type="match status" value="1"/>
</dbReference>
<gene>
    <name evidence="1" type="ORF">AWB69_00775</name>
</gene>
<dbReference type="InterPro" id="IPR029044">
    <property type="entry name" value="Nucleotide-diphossugar_trans"/>
</dbReference>
<protein>
    <recommendedName>
        <fullName evidence="3">Glycosyltransferase</fullName>
    </recommendedName>
</protein>
<dbReference type="OrthoDB" id="6679586at2"/>
<sequence>MPHPHVLICLPTYSEEVHINFAFSLLDLTHALTNSGATYETLHVASSQIIRARNFFANYFLSRPEVTHLLFLDTDMKFPAQAVLRLLAANKTLSGVAYPFRRFDLDRSIAPADSGLSMRQWLEKHADYTFAPITNADGDLDFVNGLAEARHIGTGVFLAQREAFEVTKPFSECYSPPKQYESLLPSGKFYGFFETIEEDGVYLGEDVSFCIRARQAGLSIWALIDQTVVHYGASEVSGQYLQSMRLNGKVA</sequence>
<evidence type="ECO:0008006" key="3">
    <source>
        <dbReference type="Google" id="ProtNLM"/>
    </source>
</evidence>
<accession>A0A158F919</accession>
<dbReference type="Proteomes" id="UP000054683">
    <property type="component" value="Unassembled WGS sequence"/>
</dbReference>
<dbReference type="RefSeq" id="WP_062082296.1">
    <property type="nucleotide sequence ID" value="NZ_FCOK02000003.1"/>
</dbReference>
<organism evidence="1 2">
    <name type="scientific">Caballeronia udeis</name>
    <dbReference type="NCBI Taxonomy" id="1232866"/>
    <lineage>
        <taxon>Bacteria</taxon>
        <taxon>Pseudomonadati</taxon>
        <taxon>Pseudomonadota</taxon>
        <taxon>Betaproteobacteria</taxon>
        <taxon>Burkholderiales</taxon>
        <taxon>Burkholderiaceae</taxon>
        <taxon>Caballeronia</taxon>
    </lineage>
</organism>
<dbReference type="AlphaFoldDB" id="A0A158F919"/>
<proteinExistence type="predicted"/>
<reference evidence="1 2" key="1">
    <citation type="submission" date="2016-01" db="EMBL/GenBank/DDBJ databases">
        <authorList>
            <person name="Oliw E.H."/>
        </authorList>
    </citation>
    <scope>NUCLEOTIDE SEQUENCE [LARGE SCALE GENOMIC DNA]</scope>
    <source>
        <strain evidence="1">LMG 27134</strain>
    </source>
</reference>
<dbReference type="EMBL" id="FCOK02000003">
    <property type="protein sequence ID" value="SAL15809.1"/>
    <property type="molecule type" value="Genomic_DNA"/>
</dbReference>
<evidence type="ECO:0000313" key="1">
    <source>
        <dbReference type="EMBL" id="SAL15809.1"/>
    </source>
</evidence>